<keyword evidence="4" id="KW-1185">Reference proteome</keyword>
<accession>A0ABM0Y1L2</accession>
<reference evidence="4" key="1">
    <citation type="journal article" date="2014" name="Nat. Commun.">
        <title>The emerging biofuel crop Camelina sativa retains a highly undifferentiated hexaploid genome structure.</title>
        <authorList>
            <person name="Kagale S."/>
            <person name="Koh C."/>
            <person name="Nixon J."/>
            <person name="Bollina V."/>
            <person name="Clarke W.E."/>
            <person name="Tuteja R."/>
            <person name="Spillane C."/>
            <person name="Robinson S.J."/>
            <person name="Links M.G."/>
            <person name="Clarke C."/>
            <person name="Higgins E.E."/>
            <person name="Huebert T."/>
            <person name="Sharpe A.G."/>
            <person name="Parkin I.A."/>
        </authorList>
    </citation>
    <scope>NUCLEOTIDE SEQUENCE [LARGE SCALE GENOMIC DNA]</scope>
    <source>
        <strain evidence="4">cv. DH55</strain>
    </source>
</reference>
<dbReference type="PANTHER" id="PTHR31286">
    <property type="entry name" value="GLYCINE-RICH CELL WALL STRUCTURAL PROTEIN 1.8-LIKE"/>
    <property type="match status" value="1"/>
</dbReference>
<dbReference type="GeneID" id="104771273"/>
<feature type="compositionally biased region" description="Basic and acidic residues" evidence="1">
    <location>
        <begin position="454"/>
        <end position="467"/>
    </location>
</feature>
<evidence type="ECO:0000256" key="1">
    <source>
        <dbReference type="SAM" id="MobiDB-lite"/>
    </source>
</evidence>
<sequence length="719" mass="78535">MGKIFDLKIFFHGFLLRGGYDYVFSPLFRFDWSDWALFQGFRSLVFWDLRATSAGFSVSFLGGSVDWFRVRVSGYQGCFYCGIAFSSPLGFVAVTDGLFRSSEAHYKLVSSPVDILHPLSLSLNSFSKYQWVSVGCSRVFCLFGSGGLVFLALSLEVMSQSGLLKAAMNGSSSGSEGKLKIRVPQFDNSALIEGYAKTLIGRCMNPAMQDMKALLFMLPRIWKLEERVVGADLGLGRFQFDFDQEEDIHEVLKLEPYHFDHWMLSLVRWEPVVDSRYPSSLKFWIRVMGVPLHFWADETFRSIGSDLGEVEEVDLDNGRVRVVLDGFKPLVFDASVEFHSGEETTVSLRYERLYGYCRRCNSLCHDVSRCPLLGGNGKQKLEDRLEPRQDDKLQSYKGAMVNGGNPGNASGSNGDSSGGSHQASLAGYGRGAGSHPVNHRYKQGFGNKARKGRKDFNSRERSVRQDRNTPLVSAPVSSSQVAVSGDGLNLLNSSEVGLHFSDNEQKMLDAFLGSNVEVVVAPEGPLVDEEPVTVQGTTQRVCKNLFPASGEASTMGSGSMELSQQEVLFSDALGEFLDHEFSIRDNQPQGVMNTILEENGGVSEVSHEEDALLSNEVVHSAEEGNIVVAGSDQDSAGMLSEAAEGSSEDKSHGEEVGDMVQPPRPKLAKGKGVLPGVSLKKRNMLSLTSPRKKVATKGVGLQGRAGSHQGGKPPGSSAN</sequence>
<dbReference type="Pfam" id="PF14392">
    <property type="entry name" value="zf-CCHC_4"/>
    <property type="match status" value="1"/>
</dbReference>
<feature type="compositionally biased region" description="Basic residues" evidence="1">
    <location>
        <begin position="437"/>
        <end position="453"/>
    </location>
</feature>
<evidence type="ECO:0000259" key="2">
    <source>
        <dbReference type="Pfam" id="PF14111"/>
    </source>
</evidence>
<evidence type="ECO:0000313" key="4">
    <source>
        <dbReference type="Proteomes" id="UP000694864"/>
    </source>
</evidence>
<dbReference type="PANTHER" id="PTHR31286:SF105">
    <property type="entry name" value="DUF4283 DOMAIN-CONTAINING PROTEIN"/>
    <property type="match status" value="1"/>
</dbReference>
<feature type="region of interest" description="Disordered" evidence="1">
    <location>
        <begin position="637"/>
        <end position="719"/>
    </location>
</feature>
<reference evidence="5" key="2">
    <citation type="submission" date="2025-08" db="UniProtKB">
        <authorList>
            <consortium name="RefSeq"/>
        </authorList>
    </citation>
    <scope>IDENTIFICATION</scope>
    <source>
        <tissue evidence="5">Leaf</tissue>
    </source>
</reference>
<dbReference type="RefSeq" id="XP_010494085.1">
    <property type="nucleotide sequence ID" value="XM_010495783.1"/>
</dbReference>
<name>A0ABM0Y1L2_CAMSA</name>
<dbReference type="InterPro" id="IPR040256">
    <property type="entry name" value="At4g02000-like"/>
</dbReference>
<proteinExistence type="predicted"/>
<dbReference type="Pfam" id="PF14111">
    <property type="entry name" value="DUF4283"/>
    <property type="match status" value="1"/>
</dbReference>
<gene>
    <name evidence="5" type="primary">LOC104771273</name>
</gene>
<feature type="domain" description="DUF4283" evidence="2">
    <location>
        <begin position="197"/>
        <end position="274"/>
    </location>
</feature>
<organism evidence="4 5">
    <name type="scientific">Camelina sativa</name>
    <name type="common">False flax</name>
    <name type="synonym">Myagrum sativum</name>
    <dbReference type="NCBI Taxonomy" id="90675"/>
    <lineage>
        <taxon>Eukaryota</taxon>
        <taxon>Viridiplantae</taxon>
        <taxon>Streptophyta</taxon>
        <taxon>Embryophyta</taxon>
        <taxon>Tracheophyta</taxon>
        <taxon>Spermatophyta</taxon>
        <taxon>Magnoliopsida</taxon>
        <taxon>eudicotyledons</taxon>
        <taxon>Gunneridae</taxon>
        <taxon>Pentapetalae</taxon>
        <taxon>rosids</taxon>
        <taxon>malvids</taxon>
        <taxon>Brassicales</taxon>
        <taxon>Brassicaceae</taxon>
        <taxon>Camelineae</taxon>
        <taxon>Camelina</taxon>
    </lineage>
</organism>
<dbReference type="InterPro" id="IPR025558">
    <property type="entry name" value="DUF4283"/>
</dbReference>
<evidence type="ECO:0000313" key="5">
    <source>
        <dbReference type="RefSeq" id="XP_010494085.1"/>
    </source>
</evidence>
<dbReference type="InterPro" id="IPR025836">
    <property type="entry name" value="Zn_knuckle_CX2CX4HX4C"/>
</dbReference>
<feature type="compositionally biased region" description="Low complexity" evidence="1">
    <location>
        <begin position="407"/>
        <end position="420"/>
    </location>
</feature>
<feature type="domain" description="Zinc knuckle CX2CX4HX4C" evidence="3">
    <location>
        <begin position="327"/>
        <end position="371"/>
    </location>
</feature>
<dbReference type="Proteomes" id="UP000694864">
    <property type="component" value="Chromosome 20"/>
</dbReference>
<protein>
    <submittedName>
        <fullName evidence="5">Uncharacterized protein LOC104771273</fullName>
    </submittedName>
</protein>
<feature type="region of interest" description="Disordered" evidence="1">
    <location>
        <begin position="396"/>
        <end position="478"/>
    </location>
</feature>
<evidence type="ECO:0000259" key="3">
    <source>
        <dbReference type="Pfam" id="PF14392"/>
    </source>
</evidence>
<feature type="compositionally biased region" description="Gly residues" evidence="1">
    <location>
        <begin position="700"/>
        <end position="713"/>
    </location>
</feature>